<feature type="transmembrane region" description="Helical" evidence="1">
    <location>
        <begin position="58"/>
        <end position="77"/>
    </location>
</feature>
<sequence>MTERRFGDPRQPGDRTRAAADRHSSWLELFFDLAFVFAVTTISTRLGDDAALSWAKGLTVLGLFTVIWWAWIGQAFFDTRFDYDDVPQRLSVLAAMVGAGAMAVGISEVPRTALFPIGYLIVRTALLGLYLRVAASHIGFGWVTHVYLPGFGIGWLVWLGSLLAPADTRPGLWAFGLVIELLTPWVGRYLLKRAPVNTSHLPERIGLFTIILLGATLTELLDAVSDAPYARVFASAVVAFCVPASLWWIYSGFVSKGVSQQQLKGGQSYAYLHGCLGAALLLLGWGLGQSLRLVGEEVDRTPMALRVVLTLTVATWMICGIGLQRVTFGTLSATRMCIAAGGIALTTVVTLTMPTPVLTIAALAVSLVAYAAVVNRHLARTNVQTDPLDA</sequence>
<dbReference type="Proteomes" id="UP001597260">
    <property type="component" value="Unassembled WGS sequence"/>
</dbReference>
<evidence type="ECO:0000313" key="3">
    <source>
        <dbReference type="Proteomes" id="UP001597260"/>
    </source>
</evidence>
<proteinExistence type="predicted"/>
<feature type="transmembrane region" description="Helical" evidence="1">
    <location>
        <begin position="270"/>
        <end position="291"/>
    </location>
</feature>
<keyword evidence="1" id="KW-0812">Transmembrane</keyword>
<feature type="transmembrane region" description="Helical" evidence="1">
    <location>
        <begin position="229"/>
        <end position="250"/>
    </location>
</feature>
<keyword evidence="1" id="KW-0472">Membrane</keyword>
<feature type="transmembrane region" description="Helical" evidence="1">
    <location>
        <begin position="25"/>
        <end position="46"/>
    </location>
</feature>
<feature type="transmembrane region" description="Helical" evidence="1">
    <location>
        <begin position="113"/>
        <end position="134"/>
    </location>
</feature>
<dbReference type="EMBL" id="JBHTMP010000070">
    <property type="protein sequence ID" value="MFD1325198.1"/>
    <property type="molecule type" value="Genomic_DNA"/>
</dbReference>
<dbReference type="InterPro" id="IPR010640">
    <property type="entry name" value="Low_temperature_requirement_A"/>
</dbReference>
<keyword evidence="1" id="KW-1133">Transmembrane helix</keyword>
<gene>
    <name evidence="2" type="ORF">ACFQ4H_29335</name>
</gene>
<accession>A0ABW3YMT7</accession>
<feature type="transmembrane region" description="Helical" evidence="1">
    <location>
        <begin position="146"/>
        <end position="166"/>
    </location>
</feature>
<feature type="transmembrane region" description="Helical" evidence="1">
    <location>
        <begin position="357"/>
        <end position="374"/>
    </location>
</feature>
<name>A0ABW3YMT7_9ACTN</name>
<reference evidence="3" key="1">
    <citation type="journal article" date="2019" name="Int. J. Syst. Evol. Microbiol.">
        <title>The Global Catalogue of Microorganisms (GCM) 10K type strain sequencing project: providing services to taxonomists for standard genome sequencing and annotation.</title>
        <authorList>
            <consortium name="The Broad Institute Genomics Platform"/>
            <consortium name="The Broad Institute Genome Sequencing Center for Infectious Disease"/>
            <person name="Wu L."/>
            <person name="Ma J."/>
        </authorList>
    </citation>
    <scope>NUCLEOTIDE SEQUENCE [LARGE SCALE GENOMIC DNA]</scope>
    <source>
        <strain evidence="3">JCM 31037</strain>
    </source>
</reference>
<feature type="transmembrane region" description="Helical" evidence="1">
    <location>
        <begin position="333"/>
        <end position="351"/>
    </location>
</feature>
<dbReference type="RefSeq" id="WP_377577126.1">
    <property type="nucleotide sequence ID" value="NZ_JBHTMP010000070.1"/>
</dbReference>
<feature type="transmembrane region" description="Helical" evidence="1">
    <location>
        <begin position="89"/>
        <end position="107"/>
    </location>
</feature>
<dbReference type="Pfam" id="PF06772">
    <property type="entry name" value="LtrA"/>
    <property type="match status" value="1"/>
</dbReference>
<dbReference type="PANTHER" id="PTHR36840">
    <property type="entry name" value="BLL5714 PROTEIN"/>
    <property type="match status" value="1"/>
</dbReference>
<evidence type="ECO:0000313" key="2">
    <source>
        <dbReference type="EMBL" id="MFD1325198.1"/>
    </source>
</evidence>
<feature type="transmembrane region" description="Helical" evidence="1">
    <location>
        <begin position="303"/>
        <end position="321"/>
    </location>
</feature>
<feature type="transmembrane region" description="Helical" evidence="1">
    <location>
        <begin position="203"/>
        <end position="223"/>
    </location>
</feature>
<feature type="transmembrane region" description="Helical" evidence="1">
    <location>
        <begin position="172"/>
        <end position="191"/>
    </location>
</feature>
<dbReference type="PANTHER" id="PTHR36840:SF1">
    <property type="entry name" value="BLL5714 PROTEIN"/>
    <property type="match status" value="1"/>
</dbReference>
<evidence type="ECO:0000256" key="1">
    <source>
        <dbReference type="SAM" id="Phobius"/>
    </source>
</evidence>
<keyword evidence="3" id="KW-1185">Reference proteome</keyword>
<organism evidence="2 3">
    <name type="scientific">Micromonospora sonneratiae</name>
    <dbReference type="NCBI Taxonomy" id="1184706"/>
    <lineage>
        <taxon>Bacteria</taxon>
        <taxon>Bacillati</taxon>
        <taxon>Actinomycetota</taxon>
        <taxon>Actinomycetes</taxon>
        <taxon>Micromonosporales</taxon>
        <taxon>Micromonosporaceae</taxon>
        <taxon>Micromonospora</taxon>
    </lineage>
</organism>
<comment type="caution">
    <text evidence="2">The sequence shown here is derived from an EMBL/GenBank/DDBJ whole genome shotgun (WGS) entry which is preliminary data.</text>
</comment>
<protein>
    <submittedName>
        <fullName evidence="2">Low temperature requirement protein A</fullName>
    </submittedName>
</protein>